<proteinExistence type="predicted"/>
<reference evidence="2 3" key="1">
    <citation type="submission" date="2022-06" db="EMBL/GenBank/DDBJ databases">
        <authorList>
            <person name="Xuan X."/>
        </authorList>
    </citation>
    <scope>NUCLEOTIDE SEQUENCE [LARGE SCALE GENOMIC DNA]</scope>
    <source>
        <strain evidence="2 3">2V75</strain>
    </source>
</reference>
<feature type="compositionally biased region" description="Basic residues" evidence="1">
    <location>
        <begin position="210"/>
        <end position="221"/>
    </location>
</feature>
<evidence type="ECO:0000256" key="1">
    <source>
        <dbReference type="SAM" id="MobiDB-lite"/>
    </source>
</evidence>
<dbReference type="InterPro" id="IPR025632">
    <property type="entry name" value="DUF4290"/>
</dbReference>
<gene>
    <name evidence="2" type="ORF">NG653_00790</name>
</gene>
<dbReference type="Pfam" id="PF14123">
    <property type="entry name" value="DUF4290"/>
    <property type="match status" value="1"/>
</dbReference>
<dbReference type="EMBL" id="JAMXIB010000001">
    <property type="protein sequence ID" value="MCO5723371.1"/>
    <property type="molecule type" value="Genomic_DNA"/>
</dbReference>
<sequence>MNAVENLQYNTERPHLHIPEYGRHFQKMVDFAVETEDREERNRLARAIISHMGNMQPHLRDVPDFQHKLWDQLFIMSDFKLDVDSPYPIPSKELLQARPDPLPYPQNFPKYRFYGNNIKRMIDEAVKWEKGDKRAGLELAIANHMKKCYLNWNKDMVDDKVIFAHLHELSNGEIDLAADGENLTESGQFLKQQQQQQRPAKSGRALSGKKVQRPARGKKRY</sequence>
<dbReference type="RefSeq" id="WP_252739749.1">
    <property type="nucleotide sequence ID" value="NZ_JAMXIB010000001.1"/>
</dbReference>
<comment type="caution">
    <text evidence="2">The sequence shown here is derived from an EMBL/GenBank/DDBJ whole genome shotgun (WGS) entry which is preliminary data.</text>
</comment>
<protein>
    <submittedName>
        <fullName evidence="2">DUF4290 domain-containing protein</fullName>
    </submittedName>
</protein>
<keyword evidence="3" id="KW-1185">Reference proteome</keyword>
<organism evidence="2 3">
    <name type="scientific">Robiginitalea marina</name>
    <dbReference type="NCBI Taxonomy" id="2954105"/>
    <lineage>
        <taxon>Bacteria</taxon>
        <taxon>Pseudomonadati</taxon>
        <taxon>Bacteroidota</taxon>
        <taxon>Flavobacteriia</taxon>
        <taxon>Flavobacteriales</taxon>
        <taxon>Flavobacteriaceae</taxon>
        <taxon>Robiginitalea</taxon>
    </lineage>
</organism>
<accession>A0ABT1AU48</accession>
<evidence type="ECO:0000313" key="2">
    <source>
        <dbReference type="EMBL" id="MCO5723371.1"/>
    </source>
</evidence>
<feature type="region of interest" description="Disordered" evidence="1">
    <location>
        <begin position="185"/>
        <end position="221"/>
    </location>
</feature>
<evidence type="ECO:0000313" key="3">
    <source>
        <dbReference type="Proteomes" id="UP001206312"/>
    </source>
</evidence>
<dbReference type="Proteomes" id="UP001206312">
    <property type="component" value="Unassembled WGS sequence"/>
</dbReference>
<name>A0ABT1AU48_9FLAO</name>